<keyword evidence="1" id="KW-0800">Toxin</keyword>
<dbReference type="SUPFAM" id="SSF56399">
    <property type="entry name" value="ADP-ribosylation"/>
    <property type="match status" value="1"/>
</dbReference>
<dbReference type="GO" id="GO:0090729">
    <property type="term" value="F:toxin activity"/>
    <property type="evidence" value="ECO:0007669"/>
    <property type="project" value="UniProtKB-KW"/>
</dbReference>
<evidence type="ECO:0000256" key="3">
    <source>
        <dbReference type="ARBA" id="ARBA00023026"/>
    </source>
</evidence>
<accession>A0A8H4V7Z8</accession>
<feature type="chain" id="PRO_5034197584" description="Enterotoxin" evidence="6">
    <location>
        <begin position="16"/>
        <end position="344"/>
    </location>
</feature>
<evidence type="ECO:0000256" key="4">
    <source>
        <dbReference type="ARBA" id="ARBA00023157"/>
    </source>
</evidence>
<comment type="caution">
    <text evidence="7">The sequence shown here is derived from an EMBL/GenBank/DDBJ whole genome shotgun (WGS) entry which is preliminary data.</text>
</comment>
<feature type="region of interest" description="Disordered" evidence="5">
    <location>
        <begin position="17"/>
        <end position="43"/>
    </location>
</feature>
<evidence type="ECO:0000256" key="5">
    <source>
        <dbReference type="SAM" id="MobiDB-lite"/>
    </source>
</evidence>
<feature type="signal peptide" evidence="6">
    <location>
        <begin position="1"/>
        <end position="15"/>
    </location>
</feature>
<dbReference type="EMBL" id="JAAVMX010000003">
    <property type="protein sequence ID" value="KAF4510995.1"/>
    <property type="molecule type" value="Genomic_DNA"/>
</dbReference>
<keyword evidence="3" id="KW-0843">Virulence</keyword>
<organism evidence="7 8">
    <name type="scientific">Ophiocordyceps sinensis</name>
    <dbReference type="NCBI Taxonomy" id="72228"/>
    <lineage>
        <taxon>Eukaryota</taxon>
        <taxon>Fungi</taxon>
        <taxon>Dikarya</taxon>
        <taxon>Ascomycota</taxon>
        <taxon>Pezizomycotina</taxon>
        <taxon>Sordariomycetes</taxon>
        <taxon>Hypocreomycetidae</taxon>
        <taxon>Hypocreales</taxon>
        <taxon>Ophiocordycipitaceae</taxon>
        <taxon>Ophiocordyceps</taxon>
    </lineage>
</organism>
<evidence type="ECO:0000256" key="6">
    <source>
        <dbReference type="SAM" id="SignalP"/>
    </source>
</evidence>
<evidence type="ECO:0000256" key="2">
    <source>
        <dbReference type="ARBA" id="ARBA00022729"/>
    </source>
</evidence>
<evidence type="ECO:0000256" key="1">
    <source>
        <dbReference type="ARBA" id="ARBA00022656"/>
    </source>
</evidence>
<dbReference type="OrthoDB" id="18915at2759"/>
<dbReference type="Proteomes" id="UP000557566">
    <property type="component" value="Unassembled WGS sequence"/>
</dbReference>
<protein>
    <recommendedName>
        <fullName evidence="9">Enterotoxin</fullName>
    </recommendedName>
</protein>
<proteinExistence type="predicted"/>
<keyword evidence="8" id="KW-1185">Reference proteome</keyword>
<dbReference type="InterPro" id="IPR001144">
    <property type="entry name" value="Enterotoxin_A"/>
</dbReference>
<gene>
    <name evidence="7" type="ORF">G6O67_002836</name>
</gene>
<evidence type="ECO:0000313" key="8">
    <source>
        <dbReference type="Proteomes" id="UP000557566"/>
    </source>
</evidence>
<dbReference type="Gene3D" id="3.90.210.10">
    <property type="entry name" value="Heat-Labile Enterotoxin, subunit A"/>
    <property type="match status" value="1"/>
</dbReference>
<name>A0A8H4V7Z8_9HYPO</name>
<keyword evidence="4" id="KW-1015">Disulfide bond</keyword>
<sequence>MHPLTLAALAALVLASPPPRRRSPLGASTGPAPGPAATPGPALLPWIGPGPSYLLCRHHRSEMACGTKLFCTMFKSRHAPGTRRRKTAAECLAARQPPPPPSVVYRGDPRGPDEFRRLRGIPPKPHGPLGNESFSLQAHHENRRRFADAYVSTTSSFGVALNYALDSGHVYRVHATPNMVDLDLSDMDFKFGFEEELSALGGVRWDQVEAWMHIPTNDPIRALDGEEIHNFREPDAFLTRYPEYPWVDNDEYNSTRFGALTAGPGEPRLAGNKAAVAKYPQKTLEQWAVDFMDRNGAAVAWKGKFPLDQPISSAWGVTNRTVPAAGFPLGSEPGPEVPPPVADH</sequence>
<keyword evidence="2 6" id="KW-0732">Signal</keyword>
<evidence type="ECO:0000313" key="7">
    <source>
        <dbReference type="EMBL" id="KAF4510995.1"/>
    </source>
</evidence>
<dbReference type="Pfam" id="PF01375">
    <property type="entry name" value="Enterotoxin_a"/>
    <property type="match status" value="1"/>
</dbReference>
<evidence type="ECO:0008006" key="9">
    <source>
        <dbReference type="Google" id="ProtNLM"/>
    </source>
</evidence>
<dbReference type="AlphaFoldDB" id="A0A8H4V7Z8"/>
<reference evidence="7 8" key="1">
    <citation type="journal article" date="2020" name="Genome Biol. Evol.">
        <title>A new high-quality draft genome assembly of the Chinese cordyceps Ophiocordyceps sinensis.</title>
        <authorList>
            <person name="Shu R."/>
            <person name="Zhang J."/>
            <person name="Meng Q."/>
            <person name="Zhang H."/>
            <person name="Zhou G."/>
            <person name="Li M."/>
            <person name="Wu P."/>
            <person name="Zhao Y."/>
            <person name="Chen C."/>
            <person name="Qin Q."/>
        </authorList>
    </citation>
    <scope>NUCLEOTIDE SEQUENCE [LARGE SCALE GENOMIC DNA]</scope>
    <source>
        <strain evidence="7 8">IOZ07</strain>
    </source>
</reference>